<dbReference type="GO" id="GO:0034271">
    <property type="term" value="C:phosphatidylinositol 3-kinase complex, class III, type I"/>
    <property type="evidence" value="ECO:0007669"/>
    <property type="project" value="TreeGrafter"/>
</dbReference>
<feature type="region of interest" description="Disordered" evidence="2">
    <location>
        <begin position="45"/>
        <end position="77"/>
    </location>
</feature>
<dbReference type="Gene3D" id="1.10.418.40">
    <property type="entry name" value="Autophagy protein 6/Beclin 1"/>
    <property type="match status" value="1"/>
</dbReference>
<evidence type="ECO:0000256" key="2">
    <source>
        <dbReference type="SAM" id="MobiDB-lite"/>
    </source>
</evidence>
<dbReference type="PANTHER" id="PTHR12768:SF4">
    <property type="entry name" value="BECLIN-1"/>
    <property type="match status" value="1"/>
</dbReference>
<feature type="region of interest" description="Disordered" evidence="2">
    <location>
        <begin position="173"/>
        <end position="207"/>
    </location>
</feature>
<evidence type="ECO:0000313" key="5">
    <source>
        <dbReference type="EMBL" id="CDI54957.1"/>
    </source>
</evidence>
<dbReference type="PANTHER" id="PTHR12768">
    <property type="entry name" value="BECLIN 1"/>
    <property type="match status" value="1"/>
</dbReference>
<dbReference type="InterPro" id="IPR040455">
    <property type="entry name" value="Atg6_BARA"/>
</dbReference>
<feature type="compositionally biased region" description="Low complexity" evidence="2">
    <location>
        <begin position="63"/>
        <end position="77"/>
    </location>
</feature>
<feature type="compositionally biased region" description="Low complexity" evidence="2">
    <location>
        <begin position="45"/>
        <end position="56"/>
    </location>
</feature>
<feature type="domain" description="Atg6/beclin coiled-coil" evidence="4">
    <location>
        <begin position="132"/>
        <end position="296"/>
    </location>
</feature>
<dbReference type="GO" id="GO:0043548">
    <property type="term" value="F:phosphatidylinositol 3-kinase binding"/>
    <property type="evidence" value="ECO:0007669"/>
    <property type="project" value="TreeGrafter"/>
</dbReference>
<organism evidence="5">
    <name type="scientific">Melanopsichium pennsylvanicum 4</name>
    <dbReference type="NCBI Taxonomy" id="1398559"/>
    <lineage>
        <taxon>Eukaryota</taxon>
        <taxon>Fungi</taxon>
        <taxon>Dikarya</taxon>
        <taxon>Basidiomycota</taxon>
        <taxon>Ustilaginomycotina</taxon>
        <taxon>Ustilaginomycetes</taxon>
        <taxon>Ustilaginales</taxon>
        <taxon>Ustilaginaceae</taxon>
        <taxon>Melanopsichium</taxon>
    </lineage>
</organism>
<dbReference type="InterPro" id="IPR007243">
    <property type="entry name" value="Atg6/Beclin"/>
</dbReference>
<feature type="domain" description="Atg6 BARA" evidence="3">
    <location>
        <begin position="299"/>
        <end position="523"/>
    </location>
</feature>
<reference evidence="5" key="1">
    <citation type="journal article" date="2014" name="Genome Biol. Evol.">
        <title>Gene Loss Rather Than Gene Gain Is Associated with a Host Jump from Monocots to Dicots in the Smut Fungus Melanopsichium pennsylvanicum.</title>
        <authorList>
            <person name="Sharma R."/>
            <person name="Mishra B."/>
            <person name="Runge F."/>
            <person name="Thines M."/>
        </authorList>
    </citation>
    <scope>NUCLEOTIDE SEQUENCE</scope>
    <source>
        <strain evidence="5">4</strain>
    </source>
</reference>
<protein>
    <submittedName>
        <fullName evidence="5">Related to Beclin 1</fullName>
    </submittedName>
</protein>
<dbReference type="InterPro" id="IPR041691">
    <property type="entry name" value="Atg6/beclin_CC"/>
</dbReference>
<dbReference type="GO" id="GO:0006995">
    <property type="term" value="P:cellular response to nitrogen starvation"/>
    <property type="evidence" value="ECO:0007669"/>
    <property type="project" value="TreeGrafter"/>
</dbReference>
<dbReference type="AlphaFoldDB" id="A0A077R7H4"/>
<dbReference type="Pfam" id="PF04111">
    <property type="entry name" value="APG6"/>
    <property type="match status" value="1"/>
</dbReference>
<feature type="region of interest" description="Disordered" evidence="2">
    <location>
        <begin position="93"/>
        <end position="116"/>
    </location>
</feature>
<feature type="compositionally biased region" description="Low complexity" evidence="2">
    <location>
        <begin position="175"/>
        <end position="188"/>
    </location>
</feature>
<dbReference type="InterPro" id="IPR038274">
    <property type="entry name" value="Atg6/Beclin_C_sf"/>
</dbReference>
<dbReference type="GO" id="GO:0030674">
    <property type="term" value="F:protein-macromolecule adaptor activity"/>
    <property type="evidence" value="ECO:0007669"/>
    <property type="project" value="TreeGrafter"/>
</dbReference>
<dbReference type="EMBL" id="HG529633">
    <property type="protein sequence ID" value="CDI54957.1"/>
    <property type="molecule type" value="Genomic_DNA"/>
</dbReference>
<dbReference type="GO" id="GO:0034272">
    <property type="term" value="C:phosphatidylinositol 3-kinase complex, class III, type II"/>
    <property type="evidence" value="ECO:0007669"/>
    <property type="project" value="TreeGrafter"/>
</dbReference>
<feature type="region of interest" description="Disordered" evidence="2">
    <location>
        <begin position="385"/>
        <end position="427"/>
    </location>
</feature>
<dbReference type="Gene3D" id="6.10.250.3110">
    <property type="match status" value="1"/>
</dbReference>
<dbReference type="GO" id="GO:0000423">
    <property type="term" value="P:mitophagy"/>
    <property type="evidence" value="ECO:0007669"/>
    <property type="project" value="TreeGrafter"/>
</dbReference>
<dbReference type="GO" id="GO:0000407">
    <property type="term" value="C:phagophore assembly site"/>
    <property type="evidence" value="ECO:0007669"/>
    <property type="project" value="TreeGrafter"/>
</dbReference>
<dbReference type="GO" id="GO:0000045">
    <property type="term" value="P:autophagosome assembly"/>
    <property type="evidence" value="ECO:0007669"/>
    <property type="project" value="TreeGrafter"/>
</dbReference>
<proteinExistence type="inferred from homology"/>
<dbReference type="Pfam" id="PF17675">
    <property type="entry name" value="APG6_N"/>
    <property type="match status" value="1"/>
</dbReference>
<comment type="similarity">
    <text evidence="1">Belongs to the beclin family.</text>
</comment>
<evidence type="ECO:0000259" key="4">
    <source>
        <dbReference type="Pfam" id="PF17675"/>
    </source>
</evidence>
<evidence type="ECO:0000259" key="3">
    <source>
        <dbReference type="Pfam" id="PF04111"/>
    </source>
</evidence>
<evidence type="ECO:0000256" key="1">
    <source>
        <dbReference type="ARBA" id="ARBA00005965"/>
    </source>
</evidence>
<feature type="compositionally biased region" description="Low complexity" evidence="2">
    <location>
        <begin position="385"/>
        <end position="397"/>
    </location>
</feature>
<dbReference type="GO" id="GO:0045324">
    <property type="term" value="P:late endosome to vacuole transport"/>
    <property type="evidence" value="ECO:0007669"/>
    <property type="project" value="TreeGrafter"/>
</dbReference>
<accession>A0A077R7H4</accession>
<sequence>MSWSCQRCRQPLLLHPSVSSDLDLNQSAYDLIQDSFIAPRHAFTSSKFSSSPSKAPLQTRNDAASTSKTTAETTSDVNSLSARLAASSALFDLLSHPPPSRTDKSSSSASRSSKKTLNLCKTASTSTVIDHPLCKACTDTLLDIMDGQMSEVRAQRHSYLAFEDELRRYNVLPPSSRQQRRSSSSSSSVNTQQEDESGVSAAAHQAQMAEECDRLQKEISQLLADESSALSELESAEAARLSVEAELAAIAEEEAALEQEEERFWSSYSYHSLALCKLEEERASLAMALTHDKNLLTRLQSTNVYTDAFCIGHSGGIATINGLKLGRLPGQPVEWNEINAAWGQTALLLDVLARKLGIAFKGYRLIPKGSFSVVYRYENSKSQHASSASTCSNSNSSFLPAPSQSAVNESHADVKAQEGGAEDESGKNAEKAVYELYGSSEWQIGRLLQSRRFDHAQTGFLACLKQVLDKAEREDQGGFRAPHGINKDKIGEASIRLQFGSDETWTRALRHVLVSCNRLLLWMIEREKKGCKGGDGTGVDAGGRVTMNGRHVSLRQA</sequence>
<name>A0A077R7H4_9BASI</name>